<accession>A0ACC2XD50</accession>
<keyword evidence="2" id="KW-1185">Reference proteome</keyword>
<sequence>MRRGVGISGLERHTSTAASYTSLSSNITSQQLSSLRSQLDAFRHHLLTFAAAHRSDIRADPKLRHEFQKMCAAIGIDPLSIGASPSSSGAGTGGKWFGAAAAAKGFVGDVLGMSDWQHELAVQIVDVCASTRELNGGMISMPELIRRVQRLRTVSPEQGEPSSVLITPEDVIRSVKLLKPLNSGYELHTINPSKELYVRSVPSELDTDTIILLGLASPAHGHLDEPSVIATTGWTDLRTRAAFEKMVMRDGLAWVDEQVAAGGGGMEIWIPSTCKWEESSGV</sequence>
<organism evidence="1 2">
    <name type="scientific">Naganishia vaughanmartiniae</name>
    <dbReference type="NCBI Taxonomy" id="1424756"/>
    <lineage>
        <taxon>Eukaryota</taxon>
        <taxon>Fungi</taxon>
        <taxon>Dikarya</taxon>
        <taxon>Basidiomycota</taxon>
        <taxon>Agaricomycotina</taxon>
        <taxon>Tremellomycetes</taxon>
        <taxon>Filobasidiales</taxon>
        <taxon>Filobasidiaceae</taxon>
        <taxon>Naganishia</taxon>
    </lineage>
</organism>
<reference evidence="1" key="1">
    <citation type="submission" date="2023-04" db="EMBL/GenBank/DDBJ databases">
        <title>Draft Genome sequencing of Naganishia species isolated from polar environments using Oxford Nanopore Technology.</title>
        <authorList>
            <person name="Leo P."/>
            <person name="Venkateswaran K."/>
        </authorList>
    </citation>
    <scope>NUCLEOTIDE SEQUENCE</scope>
    <source>
        <strain evidence="1">MNA-CCFEE 5425</strain>
    </source>
</reference>
<dbReference type="EMBL" id="JASBWU010000006">
    <property type="protein sequence ID" value="KAJ9120647.1"/>
    <property type="molecule type" value="Genomic_DNA"/>
</dbReference>
<gene>
    <name evidence="1" type="ORF">QFC22_002577</name>
</gene>
<dbReference type="Proteomes" id="UP001243375">
    <property type="component" value="Unassembled WGS sequence"/>
</dbReference>
<comment type="caution">
    <text evidence="1">The sequence shown here is derived from an EMBL/GenBank/DDBJ whole genome shotgun (WGS) entry which is preliminary data.</text>
</comment>
<evidence type="ECO:0000313" key="2">
    <source>
        <dbReference type="Proteomes" id="UP001243375"/>
    </source>
</evidence>
<protein>
    <submittedName>
        <fullName evidence="1">Uncharacterized protein</fullName>
    </submittedName>
</protein>
<name>A0ACC2XD50_9TREE</name>
<proteinExistence type="predicted"/>
<evidence type="ECO:0000313" key="1">
    <source>
        <dbReference type="EMBL" id="KAJ9120647.1"/>
    </source>
</evidence>